<protein>
    <recommendedName>
        <fullName evidence="2">Glutamine amidotransferase type-2 domain-containing protein</fullName>
    </recommendedName>
</protein>
<dbReference type="Gene3D" id="3.60.20.10">
    <property type="entry name" value="Glutamine Phosphoribosylpyrophosphate, subunit 1, domain 1"/>
    <property type="match status" value="1"/>
</dbReference>
<dbReference type="CDD" id="cd01907">
    <property type="entry name" value="GlxB"/>
    <property type="match status" value="1"/>
</dbReference>
<evidence type="ECO:0000313" key="4">
    <source>
        <dbReference type="Proteomes" id="UP000058636"/>
    </source>
</evidence>
<evidence type="ECO:0000256" key="1">
    <source>
        <dbReference type="PIRSR" id="PIRSR018774-1"/>
    </source>
</evidence>
<dbReference type="Pfam" id="PF00310">
    <property type="entry name" value="GATase_2"/>
    <property type="match status" value="1"/>
</dbReference>
<name>A0A101ES68_9THEM</name>
<evidence type="ECO:0000313" key="3">
    <source>
        <dbReference type="EMBL" id="KUK23687.1"/>
    </source>
</evidence>
<dbReference type="PROSITE" id="PS51278">
    <property type="entry name" value="GATASE_TYPE_2"/>
    <property type="match status" value="1"/>
</dbReference>
<dbReference type="EMBL" id="LGFG01000009">
    <property type="protein sequence ID" value="KUK23687.1"/>
    <property type="molecule type" value="Genomic_DNA"/>
</dbReference>
<dbReference type="Proteomes" id="UP000058636">
    <property type="component" value="Unassembled WGS sequence"/>
</dbReference>
<feature type="active site" description="For GATase activity" evidence="1">
    <location>
        <position position="38"/>
    </location>
</feature>
<dbReference type="SUPFAM" id="SSF56235">
    <property type="entry name" value="N-terminal nucleophile aminohydrolases (Ntn hydrolases)"/>
    <property type="match status" value="1"/>
</dbReference>
<dbReference type="InterPro" id="IPR012375">
    <property type="entry name" value="Glu_synth_lsu_1"/>
</dbReference>
<dbReference type="InterPro" id="IPR017932">
    <property type="entry name" value="GATase_2_dom"/>
</dbReference>
<proteinExistence type="predicted"/>
<sequence>MLYTRFYIHALLLQEVNALSYDLPRLIPDKDFKVPSACGVSGIMNTSGKRFSGNMIVESMALMRERGNGLGAGYAAYGIYPELKDLYCFHMLYDSDLDKKNAEEYIKDHYEIIESEPIPTRKNPHIKEVHILWRYFLKPKFIPEDMSEEDFVVSTVMFINEKINGAFVMSSGKNMGVFKGVGFPEDIADFYRIDEYKGYIWTAHNRFPTNTVGWWGGAHPFGILDWTVVHNGEISSYGINRRFLEAYGYKCTLMTDTEVVAYLVDLFMRRFGYSPQLTAKILAAPLWKDIDLMPEEERKLYTALRMNYGGALLNGPFAIIVANNNMMMGLNDRIKLRPLVAATKDDFLYIASEESAIRVVCPEPDEVWAPKAGDPVVGVLKSARKTQVVLEGENG</sequence>
<dbReference type="OMA" id="DWSVVHN"/>
<comment type="caution">
    <text evidence="3">The sequence shown here is derived from an EMBL/GenBank/DDBJ whole genome shotgun (WGS) entry which is preliminary data.</text>
</comment>
<organism evidence="3 4">
    <name type="scientific">Thermotoga petrophila</name>
    <dbReference type="NCBI Taxonomy" id="93929"/>
    <lineage>
        <taxon>Bacteria</taxon>
        <taxon>Thermotogati</taxon>
        <taxon>Thermotogota</taxon>
        <taxon>Thermotogae</taxon>
        <taxon>Thermotogales</taxon>
        <taxon>Thermotogaceae</taxon>
        <taxon>Thermotoga</taxon>
    </lineage>
</organism>
<dbReference type="PIRSF" id="PIRSF018774">
    <property type="entry name" value="GOGAT_lg_dom1"/>
    <property type="match status" value="1"/>
</dbReference>
<dbReference type="InterPro" id="IPR029055">
    <property type="entry name" value="Ntn_hydrolases_N"/>
</dbReference>
<accession>A0A101ES68</accession>
<reference evidence="3 4" key="1">
    <citation type="journal article" date="2015" name="MBio">
        <title>Genome-Resolved Metagenomic Analysis Reveals Roles for Candidate Phyla and Other Microbial Community Members in Biogeochemical Transformations in Oil Reservoirs.</title>
        <authorList>
            <person name="Hu P."/>
            <person name="Tom L."/>
            <person name="Singh A."/>
            <person name="Thomas B.C."/>
            <person name="Baker B.J."/>
            <person name="Piceno Y.M."/>
            <person name="Andersen G.L."/>
            <person name="Banfield J.F."/>
        </authorList>
    </citation>
    <scope>NUCLEOTIDE SEQUENCE [LARGE SCALE GENOMIC DNA]</scope>
    <source>
        <strain evidence="3">46_26</strain>
    </source>
</reference>
<gene>
    <name evidence="3" type="ORF">XD57_0222</name>
</gene>
<dbReference type="PATRIC" id="fig|93930.3.peg.917"/>
<evidence type="ECO:0000259" key="2">
    <source>
        <dbReference type="PROSITE" id="PS51278"/>
    </source>
</evidence>
<feature type="domain" description="Glutamine amidotransferase type-2" evidence="2">
    <location>
        <begin position="38"/>
        <end position="395"/>
    </location>
</feature>
<dbReference type="AlphaFoldDB" id="A0A101ES68"/>